<sequence>AIKSLDSDPEFSYAVLVSYYARRELSHQSDALAAFAGILRVLQPALGPALSGLPIGLFDWALLFLAYGQPRHGFPSYTWAGWLS</sequence>
<protein>
    <submittedName>
        <fullName evidence="1">Uncharacterized protein</fullName>
    </submittedName>
</protein>
<dbReference type="EMBL" id="KV745208">
    <property type="protein sequence ID" value="OCK76480.1"/>
    <property type="molecule type" value="Genomic_DNA"/>
</dbReference>
<feature type="non-terminal residue" evidence="1">
    <location>
        <position position="84"/>
    </location>
</feature>
<evidence type="ECO:0000313" key="2">
    <source>
        <dbReference type="Proteomes" id="UP000250266"/>
    </source>
</evidence>
<name>A0A8E2E353_9PEZI</name>
<dbReference type="AlphaFoldDB" id="A0A8E2E353"/>
<accession>A0A8E2E353</accession>
<reference evidence="1 2" key="1">
    <citation type="journal article" date="2016" name="Nat. Commun.">
        <title>Ectomycorrhizal ecology is imprinted in the genome of the dominant symbiotic fungus Cenococcum geophilum.</title>
        <authorList>
            <consortium name="DOE Joint Genome Institute"/>
            <person name="Peter M."/>
            <person name="Kohler A."/>
            <person name="Ohm R.A."/>
            <person name="Kuo A."/>
            <person name="Krutzmann J."/>
            <person name="Morin E."/>
            <person name="Arend M."/>
            <person name="Barry K.W."/>
            <person name="Binder M."/>
            <person name="Choi C."/>
            <person name="Clum A."/>
            <person name="Copeland A."/>
            <person name="Grisel N."/>
            <person name="Haridas S."/>
            <person name="Kipfer T."/>
            <person name="LaButti K."/>
            <person name="Lindquist E."/>
            <person name="Lipzen A."/>
            <person name="Maire R."/>
            <person name="Meier B."/>
            <person name="Mihaltcheva S."/>
            <person name="Molinier V."/>
            <person name="Murat C."/>
            <person name="Poggeler S."/>
            <person name="Quandt C.A."/>
            <person name="Sperisen C."/>
            <person name="Tritt A."/>
            <person name="Tisserant E."/>
            <person name="Crous P.W."/>
            <person name="Henrissat B."/>
            <person name="Nehls U."/>
            <person name="Egli S."/>
            <person name="Spatafora J.W."/>
            <person name="Grigoriev I.V."/>
            <person name="Martin F.M."/>
        </authorList>
    </citation>
    <scope>NUCLEOTIDE SEQUENCE [LARGE SCALE GENOMIC DNA]</scope>
    <source>
        <strain evidence="1 2">CBS 459.81</strain>
    </source>
</reference>
<evidence type="ECO:0000313" key="1">
    <source>
        <dbReference type="EMBL" id="OCK76480.1"/>
    </source>
</evidence>
<dbReference type="Proteomes" id="UP000250266">
    <property type="component" value="Unassembled WGS sequence"/>
</dbReference>
<keyword evidence="2" id="KW-1185">Reference proteome</keyword>
<dbReference type="OrthoDB" id="3792952at2759"/>
<proteinExistence type="predicted"/>
<feature type="non-terminal residue" evidence="1">
    <location>
        <position position="1"/>
    </location>
</feature>
<gene>
    <name evidence="1" type="ORF">K432DRAFT_281197</name>
</gene>
<organism evidence="1 2">
    <name type="scientific">Lepidopterella palustris CBS 459.81</name>
    <dbReference type="NCBI Taxonomy" id="1314670"/>
    <lineage>
        <taxon>Eukaryota</taxon>
        <taxon>Fungi</taxon>
        <taxon>Dikarya</taxon>
        <taxon>Ascomycota</taxon>
        <taxon>Pezizomycotina</taxon>
        <taxon>Dothideomycetes</taxon>
        <taxon>Pleosporomycetidae</taxon>
        <taxon>Mytilinidiales</taxon>
        <taxon>Argynnaceae</taxon>
        <taxon>Lepidopterella</taxon>
    </lineage>
</organism>